<dbReference type="EMBL" id="AP025285">
    <property type="protein sequence ID" value="BDC91595.1"/>
    <property type="molecule type" value="Genomic_DNA"/>
</dbReference>
<dbReference type="Proteomes" id="UP001431186">
    <property type="component" value="Chromosome"/>
</dbReference>
<organism evidence="1 2">
    <name type="scientific">Leptogranulimonas caecicola</name>
    <dbReference type="NCBI Taxonomy" id="2894156"/>
    <lineage>
        <taxon>Bacteria</taxon>
        <taxon>Bacillati</taxon>
        <taxon>Actinomycetota</taxon>
        <taxon>Coriobacteriia</taxon>
        <taxon>Coriobacteriales</taxon>
        <taxon>Kribbibacteriaceae</taxon>
        <taxon>Leptogranulimonas</taxon>
    </lineage>
</organism>
<dbReference type="AlphaFoldDB" id="A0AAU9D378"/>
<name>A0AAU9D378_9ACTN</name>
<sequence length="106" mass="12296">MTATKQISQLNHGRQLLASLSHELIYFLILNTFRTKRDIDELIDTVRADNDTTLSSTDARDIHAFLSSLEDAFWNEVELHEELDMEFNGYDNGYEYTDFIMSTIAQ</sequence>
<accession>A0AAU9D378</accession>
<evidence type="ECO:0000313" key="2">
    <source>
        <dbReference type="Proteomes" id="UP001431186"/>
    </source>
</evidence>
<proteinExistence type="predicted"/>
<protein>
    <recommendedName>
        <fullName evidence="3">Self-protective colicin-like immunity protein</fullName>
    </recommendedName>
</protein>
<dbReference type="RefSeq" id="WP_265591560.1">
    <property type="nucleotide sequence ID" value="NZ_AP025285.1"/>
</dbReference>
<gene>
    <name evidence="1" type="ORF">ATTO_14670</name>
</gene>
<keyword evidence="2" id="KW-1185">Reference proteome</keyword>
<reference evidence="1" key="1">
    <citation type="submission" date="2021-11" db="EMBL/GenBank/DDBJ databases">
        <title>Complete genome sequence of Atopobiaceae bacterium TOC12.</title>
        <authorList>
            <person name="Morinaga K."/>
            <person name="Kusada H."/>
            <person name="Tamaki H."/>
        </authorList>
    </citation>
    <scope>NUCLEOTIDE SEQUENCE</scope>
    <source>
        <strain evidence="1">TOC12</strain>
    </source>
</reference>
<evidence type="ECO:0008006" key="3">
    <source>
        <dbReference type="Google" id="ProtNLM"/>
    </source>
</evidence>
<dbReference type="KEGG" id="lcal:ATTO_14670"/>
<evidence type="ECO:0000313" key="1">
    <source>
        <dbReference type="EMBL" id="BDC91595.1"/>
    </source>
</evidence>